<gene>
    <name evidence="6" type="ORF">N7532_005761</name>
</gene>
<dbReference type="GO" id="GO:0016020">
    <property type="term" value="C:membrane"/>
    <property type="evidence" value="ECO:0007669"/>
    <property type="project" value="UniProtKB-SubCell"/>
</dbReference>
<feature type="transmembrane region" description="Helical" evidence="5">
    <location>
        <begin position="243"/>
        <end position="262"/>
    </location>
</feature>
<feature type="transmembrane region" description="Helical" evidence="5">
    <location>
        <begin position="89"/>
        <end position="106"/>
    </location>
</feature>
<evidence type="ECO:0008006" key="8">
    <source>
        <dbReference type="Google" id="ProtNLM"/>
    </source>
</evidence>
<feature type="transmembrane region" description="Helical" evidence="5">
    <location>
        <begin position="126"/>
        <end position="150"/>
    </location>
</feature>
<dbReference type="GeneID" id="81357234"/>
<feature type="transmembrane region" description="Helical" evidence="5">
    <location>
        <begin position="204"/>
        <end position="223"/>
    </location>
</feature>
<evidence type="ECO:0000313" key="7">
    <source>
        <dbReference type="Proteomes" id="UP001149074"/>
    </source>
</evidence>
<name>A0A9W9KA89_9EURO</name>
<organism evidence="6 7">
    <name type="scientific">Penicillium argentinense</name>
    <dbReference type="NCBI Taxonomy" id="1131581"/>
    <lineage>
        <taxon>Eukaryota</taxon>
        <taxon>Fungi</taxon>
        <taxon>Dikarya</taxon>
        <taxon>Ascomycota</taxon>
        <taxon>Pezizomycotina</taxon>
        <taxon>Eurotiomycetes</taxon>
        <taxon>Eurotiomycetidae</taxon>
        <taxon>Eurotiales</taxon>
        <taxon>Aspergillaceae</taxon>
        <taxon>Penicillium</taxon>
    </lineage>
</organism>
<evidence type="ECO:0000256" key="3">
    <source>
        <dbReference type="ARBA" id="ARBA00022989"/>
    </source>
</evidence>
<keyword evidence="2 5" id="KW-0812">Transmembrane</keyword>
<dbReference type="PANTHER" id="PTHR31465:SF17">
    <property type="entry name" value="DOMAIN PROTEIN, PUTATIVE (AFU_ORTHOLOGUE AFUA_5G09900)-RELATED"/>
    <property type="match status" value="1"/>
</dbReference>
<evidence type="ECO:0000256" key="1">
    <source>
        <dbReference type="ARBA" id="ARBA00004141"/>
    </source>
</evidence>
<sequence>MDIVYHPGVNGSDPVVEFYPYTPSATAGYAFMALFGIATIVHTVLTIPFRAAYFIPLILGGICETFGYYGRAWSHESRFEISSWALQEMLILCAPPLIAATVYMVLGRIIRSFNAEHLSSMRTKWLTFVFVMNDVLCFCTQLGGAGVQVTGDPQVMSIGKKVVLAGLIFSLVVFAFFILIAVKFHLRLKKFPTPLLILNSDLKWASYMWAMYVACAAMMVRNLVRTIQFGASRTTDVNTKEAYIYVFDAFLMFLSMLVLIIYHPGKLIKKLRQLSKADVFGNSLQAEERDSLQVPLTQYDARPMQERC</sequence>
<keyword evidence="4 5" id="KW-0472">Membrane</keyword>
<comment type="subcellular location">
    <subcellularLocation>
        <location evidence="1">Membrane</location>
        <topology evidence="1">Multi-pass membrane protein</topology>
    </subcellularLocation>
</comment>
<dbReference type="AlphaFoldDB" id="A0A9W9KA89"/>
<evidence type="ECO:0000256" key="4">
    <source>
        <dbReference type="ARBA" id="ARBA00023136"/>
    </source>
</evidence>
<comment type="caution">
    <text evidence="6">The sequence shown here is derived from an EMBL/GenBank/DDBJ whole genome shotgun (WGS) entry which is preliminary data.</text>
</comment>
<accession>A0A9W9KA89</accession>
<evidence type="ECO:0000256" key="5">
    <source>
        <dbReference type="SAM" id="Phobius"/>
    </source>
</evidence>
<feature type="transmembrane region" description="Helical" evidence="5">
    <location>
        <begin position="27"/>
        <end position="45"/>
    </location>
</feature>
<feature type="transmembrane region" description="Helical" evidence="5">
    <location>
        <begin position="52"/>
        <end position="69"/>
    </location>
</feature>
<dbReference type="InterPro" id="IPR007568">
    <property type="entry name" value="RTA1"/>
</dbReference>
<proteinExistence type="predicted"/>
<dbReference type="PANTHER" id="PTHR31465">
    <property type="entry name" value="PROTEIN RTA1-RELATED"/>
    <property type="match status" value="1"/>
</dbReference>
<protein>
    <recommendedName>
        <fullName evidence="8">RTA1 domain protein</fullName>
    </recommendedName>
</protein>
<dbReference type="RefSeq" id="XP_056474414.1">
    <property type="nucleotide sequence ID" value="XM_056618255.1"/>
</dbReference>
<dbReference type="EMBL" id="JAPQKI010000005">
    <property type="protein sequence ID" value="KAJ5098760.1"/>
    <property type="molecule type" value="Genomic_DNA"/>
</dbReference>
<keyword evidence="7" id="KW-1185">Reference proteome</keyword>
<evidence type="ECO:0000256" key="2">
    <source>
        <dbReference type="ARBA" id="ARBA00022692"/>
    </source>
</evidence>
<dbReference type="Pfam" id="PF04479">
    <property type="entry name" value="RTA1"/>
    <property type="match status" value="1"/>
</dbReference>
<dbReference type="OrthoDB" id="3358017at2759"/>
<feature type="transmembrane region" description="Helical" evidence="5">
    <location>
        <begin position="162"/>
        <end position="184"/>
    </location>
</feature>
<evidence type="ECO:0000313" key="6">
    <source>
        <dbReference type="EMBL" id="KAJ5098760.1"/>
    </source>
</evidence>
<dbReference type="Proteomes" id="UP001149074">
    <property type="component" value="Unassembled WGS sequence"/>
</dbReference>
<reference evidence="6" key="1">
    <citation type="submission" date="2022-11" db="EMBL/GenBank/DDBJ databases">
        <authorList>
            <person name="Petersen C."/>
        </authorList>
    </citation>
    <scope>NUCLEOTIDE SEQUENCE</scope>
    <source>
        <strain evidence="6">IBT 30761</strain>
    </source>
</reference>
<reference evidence="6" key="2">
    <citation type="journal article" date="2023" name="IMA Fungus">
        <title>Comparative genomic study of the Penicillium genus elucidates a diverse pangenome and 15 lateral gene transfer events.</title>
        <authorList>
            <person name="Petersen C."/>
            <person name="Sorensen T."/>
            <person name="Nielsen M.R."/>
            <person name="Sondergaard T.E."/>
            <person name="Sorensen J.L."/>
            <person name="Fitzpatrick D.A."/>
            <person name="Frisvad J.C."/>
            <person name="Nielsen K.L."/>
        </authorList>
    </citation>
    <scope>NUCLEOTIDE SEQUENCE</scope>
    <source>
        <strain evidence="6">IBT 30761</strain>
    </source>
</reference>
<keyword evidence="3 5" id="KW-1133">Transmembrane helix</keyword>